<dbReference type="WBParaSite" id="ALUE_0002154601-mRNA-1">
    <property type="protein sequence ID" value="ALUE_0002154601-mRNA-1"/>
    <property type="gene ID" value="ALUE_0002154601"/>
</dbReference>
<feature type="region of interest" description="Disordered" evidence="1">
    <location>
        <begin position="190"/>
        <end position="214"/>
    </location>
</feature>
<protein>
    <submittedName>
        <fullName evidence="4">Protein kinase domain-containing protein</fullName>
    </submittedName>
</protein>
<dbReference type="SUPFAM" id="SSF56112">
    <property type="entry name" value="Protein kinase-like (PK-like)"/>
    <property type="match status" value="1"/>
</dbReference>
<dbReference type="PROSITE" id="PS50011">
    <property type="entry name" value="PROTEIN_KINASE_DOM"/>
    <property type="match status" value="1"/>
</dbReference>
<reference evidence="4" key="1">
    <citation type="submission" date="2017-02" db="UniProtKB">
        <authorList>
            <consortium name="WormBaseParasite"/>
        </authorList>
    </citation>
    <scope>IDENTIFICATION</scope>
</reference>
<dbReference type="InterPro" id="IPR001245">
    <property type="entry name" value="Ser-Thr/Tyr_kinase_cat_dom"/>
</dbReference>
<dbReference type="PANTHER" id="PTHR24416">
    <property type="entry name" value="TYROSINE-PROTEIN KINASE RECEPTOR"/>
    <property type="match status" value="1"/>
</dbReference>
<dbReference type="GO" id="GO:0007169">
    <property type="term" value="P:cell surface receptor protein tyrosine kinase signaling pathway"/>
    <property type="evidence" value="ECO:0007669"/>
    <property type="project" value="TreeGrafter"/>
</dbReference>
<dbReference type="PANTHER" id="PTHR24416:SF611">
    <property type="entry name" value="TYROSINE-PROTEIN KINASE TRANSMEMBRANE RECEPTOR ROR"/>
    <property type="match status" value="1"/>
</dbReference>
<proteinExistence type="predicted"/>
<dbReference type="Proteomes" id="UP000036681">
    <property type="component" value="Unplaced"/>
</dbReference>
<evidence type="ECO:0000256" key="1">
    <source>
        <dbReference type="SAM" id="MobiDB-lite"/>
    </source>
</evidence>
<dbReference type="InterPro" id="IPR000719">
    <property type="entry name" value="Prot_kinase_dom"/>
</dbReference>
<dbReference type="InterPro" id="IPR050122">
    <property type="entry name" value="RTK"/>
</dbReference>
<dbReference type="GO" id="GO:0043235">
    <property type="term" value="C:receptor complex"/>
    <property type="evidence" value="ECO:0007669"/>
    <property type="project" value="TreeGrafter"/>
</dbReference>
<dbReference type="AlphaFoldDB" id="A0A0M3IS18"/>
<feature type="domain" description="Protein kinase" evidence="2">
    <location>
        <begin position="1"/>
        <end position="147"/>
    </location>
</feature>
<dbReference type="SMART" id="SM00219">
    <property type="entry name" value="TyrKc"/>
    <property type="match status" value="1"/>
</dbReference>
<dbReference type="InterPro" id="IPR011009">
    <property type="entry name" value="Kinase-like_dom_sf"/>
</dbReference>
<dbReference type="GO" id="GO:0004714">
    <property type="term" value="F:transmembrane receptor protein tyrosine kinase activity"/>
    <property type="evidence" value="ECO:0007669"/>
    <property type="project" value="TreeGrafter"/>
</dbReference>
<evidence type="ECO:0000313" key="4">
    <source>
        <dbReference type="WBParaSite" id="ALUE_0002154601-mRNA-1"/>
    </source>
</evidence>
<sequence>MKIFSDLACRNCLISKHGEIKITDFGLSKLVDEITARTKILQPRDHLPVRWMAPETLTRVPLYSTKSDVWSYGMVCYEIFNNGEKPWPYLEAKIIAKSYKNGKIPNIPSATPPQIAKMMTRTWHLKAERRPNFGEIIVTLTKAHCAIPPPPPEMLSVFSLEGVTRRTPEEMVRHHQKSNLPDVKTLSIEDKVSTTTSSPPSPPENVTVKRTHTSHKRLPIRSELETLQSKSKLTRPRARTKPALKLRTTETNVSGTMFAKKYLQQLGNKRIRTKTVGHNRRLLTAPLPRRMNTALSRN</sequence>
<name>A0A0M3IS18_ASCLU</name>
<evidence type="ECO:0000313" key="3">
    <source>
        <dbReference type="Proteomes" id="UP000036681"/>
    </source>
</evidence>
<evidence type="ECO:0000259" key="2">
    <source>
        <dbReference type="PROSITE" id="PS50011"/>
    </source>
</evidence>
<dbReference type="Gene3D" id="1.10.510.10">
    <property type="entry name" value="Transferase(Phosphotransferase) domain 1"/>
    <property type="match status" value="1"/>
</dbReference>
<dbReference type="Pfam" id="PF07714">
    <property type="entry name" value="PK_Tyr_Ser-Thr"/>
    <property type="match status" value="1"/>
</dbReference>
<dbReference type="InterPro" id="IPR020635">
    <property type="entry name" value="Tyr_kinase_cat_dom"/>
</dbReference>
<dbReference type="GO" id="GO:0005886">
    <property type="term" value="C:plasma membrane"/>
    <property type="evidence" value="ECO:0007669"/>
    <property type="project" value="TreeGrafter"/>
</dbReference>
<keyword evidence="3" id="KW-1185">Reference proteome</keyword>
<accession>A0A0M3IS18</accession>
<organism evidence="3 4">
    <name type="scientific">Ascaris lumbricoides</name>
    <name type="common">Giant roundworm</name>
    <dbReference type="NCBI Taxonomy" id="6252"/>
    <lineage>
        <taxon>Eukaryota</taxon>
        <taxon>Metazoa</taxon>
        <taxon>Ecdysozoa</taxon>
        <taxon>Nematoda</taxon>
        <taxon>Chromadorea</taxon>
        <taxon>Rhabditida</taxon>
        <taxon>Spirurina</taxon>
        <taxon>Ascaridomorpha</taxon>
        <taxon>Ascaridoidea</taxon>
        <taxon>Ascarididae</taxon>
        <taxon>Ascaris</taxon>
    </lineage>
</organism>
<dbReference type="GO" id="GO:0005524">
    <property type="term" value="F:ATP binding"/>
    <property type="evidence" value="ECO:0007669"/>
    <property type="project" value="InterPro"/>
</dbReference>